<reference evidence="1 2" key="1">
    <citation type="journal article" date="2018" name="Front. Plant Sci.">
        <title>Red Clover (Trifolium pratense) and Zigzag Clover (T. medium) - A Picture of Genomic Similarities and Differences.</title>
        <authorList>
            <person name="Dluhosova J."/>
            <person name="Istvanek J."/>
            <person name="Nedelnik J."/>
            <person name="Repkova J."/>
        </authorList>
    </citation>
    <scope>NUCLEOTIDE SEQUENCE [LARGE SCALE GENOMIC DNA]</scope>
    <source>
        <strain evidence="2">cv. 10/8</strain>
        <tissue evidence="1">Leaf</tissue>
    </source>
</reference>
<feature type="non-terminal residue" evidence="1">
    <location>
        <position position="1"/>
    </location>
</feature>
<organism evidence="1 2">
    <name type="scientific">Trifolium medium</name>
    <dbReference type="NCBI Taxonomy" id="97028"/>
    <lineage>
        <taxon>Eukaryota</taxon>
        <taxon>Viridiplantae</taxon>
        <taxon>Streptophyta</taxon>
        <taxon>Embryophyta</taxon>
        <taxon>Tracheophyta</taxon>
        <taxon>Spermatophyta</taxon>
        <taxon>Magnoliopsida</taxon>
        <taxon>eudicotyledons</taxon>
        <taxon>Gunneridae</taxon>
        <taxon>Pentapetalae</taxon>
        <taxon>rosids</taxon>
        <taxon>fabids</taxon>
        <taxon>Fabales</taxon>
        <taxon>Fabaceae</taxon>
        <taxon>Papilionoideae</taxon>
        <taxon>50 kb inversion clade</taxon>
        <taxon>NPAAA clade</taxon>
        <taxon>Hologalegina</taxon>
        <taxon>IRL clade</taxon>
        <taxon>Trifolieae</taxon>
        <taxon>Trifolium</taxon>
    </lineage>
</organism>
<name>A0A392TM45_9FABA</name>
<keyword evidence="2" id="KW-1185">Reference proteome</keyword>
<dbReference type="EMBL" id="LXQA010595424">
    <property type="protein sequence ID" value="MCI61206.1"/>
    <property type="molecule type" value="Genomic_DNA"/>
</dbReference>
<evidence type="ECO:0000313" key="2">
    <source>
        <dbReference type="Proteomes" id="UP000265520"/>
    </source>
</evidence>
<evidence type="ECO:0000313" key="1">
    <source>
        <dbReference type="EMBL" id="MCI61206.1"/>
    </source>
</evidence>
<dbReference type="AlphaFoldDB" id="A0A392TM45"/>
<comment type="caution">
    <text evidence="1">The sequence shown here is derived from an EMBL/GenBank/DDBJ whole genome shotgun (WGS) entry which is preliminary data.</text>
</comment>
<proteinExistence type="predicted"/>
<sequence>LDMAADDESYPDKVLGTRMIKREGLSVSQSLIQWKDKSIDDGVVLMEMMIKWA</sequence>
<accession>A0A392TM45</accession>
<protein>
    <submittedName>
        <fullName evidence="1">Uncharacterized protein</fullName>
    </submittedName>
</protein>
<dbReference type="Proteomes" id="UP000265520">
    <property type="component" value="Unassembled WGS sequence"/>
</dbReference>